<feature type="compositionally biased region" description="Low complexity" evidence="1">
    <location>
        <begin position="198"/>
        <end position="213"/>
    </location>
</feature>
<dbReference type="PANTHER" id="PTHR34008:SF2">
    <property type="entry name" value="REPETITIVE PROLINE-RICH CELL WALL PROTEIN 1"/>
    <property type="match status" value="1"/>
</dbReference>
<dbReference type="STRING" id="6669.E9G1Q1"/>
<keyword evidence="4" id="KW-1185">Reference proteome</keyword>
<protein>
    <submittedName>
        <fullName evidence="3">Uncharacterized protein</fullName>
    </submittedName>
</protein>
<evidence type="ECO:0000313" key="3">
    <source>
        <dbReference type="EMBL" id="EFX86534.1"/>
    </source>
</evidence>
<reference evidence="3 4" key="1">
    <citation type="journal article" date="2011" name="Science">
        <title>The ecoresponsive genome of Daphnia pulex.</title>
        <authorList>
            <person name="Colbourne J.K."/>
            <person name="Pfrender M.E."/>
            <person name="Gilbert D."/>
            <person name="Thomas W.K."/>
            <person name="Tucker A."/>
            <person name="Oakley T.H."/>
            <person name="Tokishita S."/>
            <person name="Aerts A."/>
            <person name="Arnold G.J."/>
            <person name="Basu M.K."/>
            <person name="Bauer D.J."/>
            <person name="Caceres C.E."/>
            <person name="Carmel L."/>
            <person name="Casola C."/>
            <person name="Choi J.H."/>
            <person name="Detter J.C."/>
            <person name="Dong Q."/>
            <person name="Dusheyko S."/>
            <person name="Eads B.D."/>
            <person name="Frohlich T."/>
            <person name="Geiler-Samerotte K.A."/>
            <person name="Gerlach D."/>
            <person name="Hatcher P."/>
            <person name="Jogdeo S."/>
            <person name="Krijgsveld J."/>
            <person name="Kriventseva E.V."/>
            <person name="Kultz D."/>
            <person name="Laforsch C."/>
            <person name="Lindquist E."/>
            <person name="Lopez J."/>
            <person name="Manak J.R."/>
            <person name="Muller J."/>
            <person name="Pangilinan J."/>
            <person name="Patwardhan R.P."/>
            <person name="Pitluck S."/>
            <person name="Pritham E.J."/>
            <person name="Rechtsteiner A."/>
            <person name="Rho M."/>
            <person name="Rogozin I.B."/>
            <person name="Sakarya O."/>
            <person name="Salamov A."/>
            <person name="Schaack S."/>
            <person name="Shapiro H."/>
            <person name="Shiga Y."/>
            <person name="Skalitzky C."/>
            <person name="Smith Z."/>
            <person name="Souvorov A."/>
            <person name="Sung W."/>
            <person name="Tang Z."/>
            <person name="Tsuchiya D."/>
            <person name="Tu H."/>
            <person name="Vos H."/>
            <person name="Wang M."/>
            <person name="Wolf Y.I."/>
            <person name="Yamagata H."/>
            <person name="Yamada T."/>
            <person name="Ye Y."/>
            <person name="Shaw J.R."/>
            <person name="Andrews J."/>
            <person name="Crease T.J."/>
            <person name="Tang H."/>
            <person name="Lucas S.M."/>
            <person name="Robertson H.M."/>
            <person name="Bork P."/>
            <person name="Koonin E.V."/>
            <person name="Zdobnov E.M."/>
            <person name="Grigoriev I.V."/>
            <person name="Lynch M."/>
            <person name="Boore J.L."/>
        </authorList>
    </citation>
    <scope>NUCLEOTIDE SEQUENCE [LARGE SCALE GENOMIC DNA]</scope>
</reference>
<dbReference type="HOGENOM" id="CLU_581743_0_0_1"/>
<dbReference type="Proteomes" id="UP000000305">
    <property type="component" value="Unassembled WGS sequence"/>
</dbReference>
<feature type="region of interest" description="Disordered" evidence="1">
    <location>
        <begin position="74"/>
        <end position="117"/>
    </location>
</feature>
<feature type="compositionally biased region" description="Polar residues" evidence="1">
    <location>
        <begin position="332"/>
        <end position="341"/>
    </location>
</feature>
<feature type="chain" id="PRO_5003236583" evidence="2">
    <location>
        <begin position="25"/>
        <end position="470"/>
    </location>
</feature>
<feature type="compositionally biased region" description="Polar residues" evidence="1">
    <location>
        <begin position="395"/>
        <end position="412"/>
    </location>
</feature>
<dbReference type="EMBL" id="GL732529">
    <property type="protein sequence ID" value="EFX86534.1"/>
    <property type="molecule type" value="Genomic_DNA"/>
</dbReference>
<proteinExistence type="predicted"/>
<feature type="compositionally biased region" description="Acidic residues" evidence="1">
    <location>
        <begin position="75"/>
        <end position="85"/>
    </location>
</feature>
<sequence>MRRRGILKFVLALLVIHLALEVAGLDDNLAIESKMDKAEVGRSAEGFDWSFITGQPRNIGELDNFKWNSFNLESSAEENEEDEEDVDRRMDDIDWGFQTPSSEEEDEAEKRLDDGIDWSFLTEQIDEEQDEVEHRMDEIDWSWDALGGSSVDEEEDDEIDERLEDVGELTEERDEPEYSQENLPSKWHQKLKKTKFSYGPPKIQKPPKGQYGPAKTPKRPKPQYGPPKGTKRPKYGAPKAPKAPKRTKTKYGAPKKTHKPTKGHYGPPKTTYHASAYAQPQEPSYNHHQEPSYQQPQQPSYSQPQVPSYNHHQAPAFHPPQPEYKEADPVTYSPQPATNPVPQAYRQPELPSSSISPPPSINYQTTPDYSQSFFESSSSQPTPVVPYSPAIPTQDHYSTPSDPSYDSGTHSPPAQRENAAPFFLPENEPPRQRVRQPTYEQVSDKNYNPGFFQHMNFPNFDEIFKQIFNF</sequence>
<organism evidence="3 4">
    <name type="scientific">Daphnia pulex</name>
    <name type="common">Water flea</name>
    <dbReference type="NCBI Taxonomy" id="6669"/>
    <lineage>
        <taxon>Eukaryota</taxon>
        <taxon>Metazoa</taxon>
        <taxon>Ecdysozoa</taxon>
        <taxon>Arthropoda</taxon>
        <taxon>Crustacea</taxon>
        <taxon>Branchiopoda</taxon>
        <taxon>Diplostraca</taxon>
        <taxon>Cladocera</taxon>
        <taxon>Anomopoda</taxon>
        <taxon>Daphniidae</taxon>
        <taxon>Daphnia</taxon>
    </lineage>
</organism>
<dbReference type="AlphaFoldDB" id="E9G1Q1"/>
<feature type="compositionally biased region" description="Low complexity" evidence="1">
    <location>
        <begin position="370"/>
        <end position="380"/>
    </location>
</feature>
<keyword evidence="2" id="KW-0732">Signal</keyword>
<feature type="signal peptide" evidence="2">
    <location>
        <begin position="1"/>
        <end position="24"/>
    </location>
</feature>
<dbReference type="KEGG" id="dpx:DAPPUDRAFT_312824"/>
<feature type="region of interest" description="Disordered" evidence="1">
    <location>
        <begin position="141"/>
        <end position="446"/>
    </location>
</feature>
<dbReference type="PANTHER" id="PTHR34008">
    <property type="entry name" value="REPETITIVE PROLINE-RICH CELL WALL PROTEIN 1"/>
    <property type="match status" value="1"/>
</dbReference>
<dbReference type="InParanoid" id="E9G1Q1"/>
<feature type="compositionally biased region" description="Acidic residues" evidence="1">
    <location>
        <begin position="151"/>
        <end position="178"/>
    </location>
</feature>
<evidence type="ECO:0000256" key="1">
    <source>
        <dbReference type="SAM" id="MobiDB-lite"/>
    </source>
</evidence>
<dbReference type="OrthoDB" id="6366213at2759"/>
<evidence type="ECO:0000313" key="4">
    <source>
        <dbReference type="Proteomes" id="UP000000305"/>
    </source>
</evidence>
<feature type="compositionally biased region" description="Basic residues" evidence="1">
    <location>
        <begin position="242"/>
        <end position="262"/>
    </location>
</feature>
<accession>E9G1Q1</accession>
<name>E9G1Q1_DAPPU</name>
<gene>
    <name evidence="3" type="ORF">DAPPUDRAFT_312824</name>
</gene>
<evidence type="ECO:0000256" key="2">
    <source>
        <dbReference type="SAM" id="SignalP"/>
    </source>
</evidence>
<feature type="compositionally biased region" description="Low complexity" evidence="1">
    <location>
        <begin position="291"/>
        <end position="316"/>
    </location>
</feature>